<evidence type="ECO:0000313" key="2">
    <source>
        <dbReference type="EMBL" id="CAG9327674.1"/>
    </source>
</evidence>
<feature type="chain" id="PRO_5043908393" evidence="1">
    <location>
        <begin position="16"/>
        <end position="351"/>
    </location>
</feature>
<accession>A0AAU9JNV4</accession>
<reference evidence="2" key="1">
    <citation type="submission" date="2021-09" db="EMBL/GenBank/DDBJ databases">
        <authorList>
            <consortium name="AG Swart"/>
            <person name="Singh M."/>
            <person name="Singh A."/>
            <person name="Seah K."/>
            <person name="Emmerich C."/>
        </authorList>
    </citation>
    <scope>NUCLEOTIDE SEQUENCE</scope>
    <source>
        <strain evidence="2">ATCC30299</strain>
    </source>
</reference>
<sequence length="351" mass="38532">MILLLLFSITSYAAADASYTCIGLQCGAGTWKQCMLNNSQTTLTLSPCLGNYTCTNAAALLASSTTTSFPNITCESTAIDNCGRGTWTPDLNPTGWSCCENSDCISGSCINNTCQGLTSGQECEYHGQCQPWYYCSGYCTLVSAEIGSNCDTDYECPPGCGCNLKKCTGLLSLDDGEKSENMKFCKSMLVQDGICDNIVIYSEAEQYLDYPFQCNMGSNCMYLYRMTKKFAYSKSCNCGGDRGNSTGFCWFDTPGVSSIDISQALVFNDTKCSGDPAHSIDPDILFACTSITGDNYNFYYHILHQRNYWPLYKSGFIDSCALKFGLFDTEDWMSHDNAMIIGLISMIYCLV</sequence>
<dbReference type="AlphaFoldDB" id="A0AAU9JNV4"/>
<protein>
    <submittedName>
        <fullName evidence="2">Uncharacterized protein</fullName>
    </submittedName>
</protein>
<organism evidence="2 3">
    <name type="scientific">Blepharisma stoltei</name>
    <dbReference type="NCBI Taxonomy" id="1481888"/>
    <lineage>
        <taxon>Eukaryota</taxon>
        <taxon>Sar</taxon>
        <taxon>Alveolata</taxon>
        <taxon>Ciliophora</taxon>
        <taxon>Postciliodesmatophora</taxon>
        <taxon>Heterotrichea</taxon>
        <taxon>Heterotrichida</taxon>
        <taxon>Blepharismidae</taxon>
        <taxon>Blepharisma</taxon>
    </lineage>
</organism>
<name>A0AAU9JNV4_9CILI</name>
<feature type="signal peptide" evidence="1">
    <location>
        <begin position="1"/>
        <end position="15"/>
    </location>
</feature>
<keyword evidence="1" id="KW-0732">Signal</keyword>
<dbReference type="EMBL" id="CAJZBQ010000044">
    <property type="protein sequence ID" value="CAG9327674.1"/>
    <property type="molecule type" value="Genomic_DNA"/>
</dbReference>
<proteinExistence type="predicted"/>
<evidence type="ECO:0000256" key="1">
    <source>
        <dbReference type="SAM" id="SignalP"/>
    </source>
</evidence>
<gene>
    <name evidence="2" type="ORF">BSTOLATCC_MIC44304</name>
</gene>
<keyword evidence="3" id="KW-1185">Reference proteome</keyword>
<evidence type="ECO:0000313" key="3">
    <source>
        <dbReference type="Proteomes" id="UP001162131"/>
    </source>
</evidence>
<dbReference type="Proteomes" id="UP001162131">
    <property type="component" value="Unassembled WGS sequence"/>
</dbReference>
<comment type="caution">
    <text evidence="2">The sequence shown here is derived from an EMBL/GenBank/DDBJ whole genome shotgun (WGS) entry which is preliminary data.</text>
</comment>